<accession>A0ACD1GPV0</accession>
<name>A0ACD1GPV0_9EURO</name>
<gene>
    <name evidence="1" type="ORF">BO95DRAFT_426911</name>
</gene>
<protein>
    <submittedName>
        <fullName evidence="1">Uncharacterized protein</fullName>
    </submittedName>
</protein>
<proteinExistence type="predicted"/>
<keyword evidence="2" id="KW-1185">Reference proteome</keyword>
<evidence type="ECO:0000313" key="2">
    <source>
        <dbReference type="Proteomes" id="UP000249057"/>
    </source>
</evidence>
<evidence type="ECO:0000313" key="1">
    <source>
        <dbReference type="EMBL" id="RAH51091.1"/>
    </source>
</evidence>
<dbReference type="EMBL" id="KZ825311">
    <property type="protein sequence ID" value="RAH51091.1"/>
    <property type="molecule type" value="Genomic_DNA"/>
</dbReference>
<reference evidence="1" key="1">
    <citation type="submission" date="2018-02" db="EMBL/GenBank/DDBJ databases">
        <title>The genomes of Aspergillus section Nigri reveals drivers in fungal speciation.</title>
        <authorList>
            <consortium name="DOE Joint Genome Institute"/>
            <person name="Vesth T.C."/>
            <person name="Nybo J."/>
            <person name="Theobald S."/>
            <person name="Brandl J."/>
            <person name="Frisvad J.C."/>
            <person name="Nielsen K.F."/>
            <person name="Lyhne E.K."/>
            <person name="Kogle M.E."/>
            <person name="Kuo A."/>
            <person name="Riley R."/>
            <person name="Clum A."/>
            <person name="Nolan M."/>
            <person name="Lipzen A."/>
            <person name="Salamov A."/>
            <person name="Henrissat B."/>
            <person name="Wiebenga A."/>
            <person name="De vries R.P."/>
            <person name="Grigoriev I.V."/>
            <person name="Mortensen U.H."/>
            <person name="Andersen M.R."/>
            <person name="Baker S.E."/>
        </authorList>
    </citation>
    <scope>NUCLEOTIDE SEQUENCE</scope>
    <source>
        <strain evidence="1">CBS 621.78</strain>
    </source>
</reference>
<organism evidence="1 2">
    <name type="scientific">Aspergillus brunneoviolaceus CBS 621.78</name>
    <dbReference type="NCBI Taxonomy" id="1450534"/>
    <lineage>
        <taxon>Eukaryota</taxon>
        <taxon>Fungi</taxon>
        <taxon>Dikarya</taxon>
        <taxon>Ascomycota</taxon>
        <taxon>Pezizomycotina</taxon>
        <taxon>Eurotiomycetes</taxon>
        <taxon>Eurotiomycetidae</taxon>
        <taxon>Eurotiales</taxon>
        <taxon>Aspergillaceae</taxon>
        <taxon>Aspergillus</taxon>
        <taxon>Aspergillus subgen. Circumdati</taxon>
    </lineage>
</organism>
<dbReference type="Proteomes" id="UP000249057">
    <property type="component" value="Unassembled WGS sequence"/>
</dbReference>
<sequence>MAPNDHTTKLKAIANKAVKHPDTPGAQKKEPPQGNTKEVTPSRTIGQPQAKDAAKPTETPQSQARHADAVVPPASNPAPSEAHWHEMDHVLRLTKRTPARSSARYVGSGIRRGALG</sequence>